<evidence type="ECO:0000256" key="1">
    <source>
        <dbReference type="SAM" id="Phobius"/>
    </source>
</evidence>
<accession>D2EGT6</accession>
<feature type="transmembrane region" description="Helical" evidence="1">
    <location>
        <begin position="25"/>
        <end position="52"/>
    </location>
</feature>
<name>D2EGT6_PARA4</name>
<keyword evidence="1" id="KW-1133">Transmembrane helix</keyword>
<proteinExistence type="predicted"/>
<evidence type="ECO:0000313" key="3">
    <source>
        <dbReference type="Proteomes" id="UP000009375"/>
    </source>
</evidence>
<sequence>MLLVIGSMLYGSSSDLLKSGSGRKIIVIISVLVSIGLIIWVLLTANLGFVGISATSVSSNLSQYFPYIIVFIALILGAYFLFK</sequence>
<feature type="transmembrane region" description="Helical" evidence="1">
    <location>
        <begin position="64"/>
        <end position="82"/>
    </location>
</feature>
<keyword evidence="1" id="KW-0472">Membrane</keyword>
<gene>
    <name evidence="2" type="ORF">BJBARM4_0994</name>
</gene>
<organism evidence="2 3">
    <name type="scientific">Candidatus Parvarchaeum acidiphilum ARMAN-4</name>
    <dbReference type="NCBI Taxonomy" id="662760"/>
    <lineage>
        <taxon>Archaea</taxon>
        <taxon>Candidatus Parvarchaeota</taxon>
        <taxon>Candidatus Parvarchaeum</taxon>
    </lineage>
</organism>
<keyword evidence="1" id="KW-0812">Transmembrane</keyword>
<reference evidence="2 3" key="1">
    <citation type="journal article" date="2010" name="Proc. Natl. Acad. Sci. U.S.A.">
        <title>Enigmatic, ultrasmall, uncultivated Archaea.</title>
        <authorList>
            <person name="Baker B.J."/>
            <person name="Comolli L.R."/>
            <person name="Dick G.J."/>
            <person name="Hauser L.J."/>
            <person name="Hyatt D."/>
            <person name="Dill B.D."/>
            <person name="Land M.L."/>
            <person name="Verberkmoes N.C."/>
            <person name="Hettich R.L."/>
            <person name="Banfield J.F."/>
        </authorList>
    </citation>
    <scope>NUCLEOTIDE SEQUENCE [LARGE SCALE GENOMIC DNA]</scope>
</reference>
<dbReference type="EMBL" id="GG730082">
    <property type="protein sequence ID" value="EEZ92430.1"/>
    <property type="molecule type" value="Genomic_DNA"/>
</dbReference>
<evidence type="ECO:0000313" key="2">
    <source>
        <dbReference type="EMBL" id="EEZ92430.1"/>
    </source>
</evidence>
<protein>
    <submittedName>
        <fullName evidence="2">Uncharacterized protein</fullName>
    </submittedName>
</protein>
<dbReference type="Proteomes" id="UP000009375">
    <property type="component" value="Unassembled WGS sequence"/>
</dbReference>
<dbReference type="AlphaFoldDB" id="D2EGT6"/>